<dbReference type="EMBL" id="JACGWN010000003">
    <property type="protein sequence ID" value="KAL0455734.1"/>
    <property type="molecule type" value="Genomic_DNA"/>
</dbReference>
<comment type="caution">
    <text evidence="3">The sequence shown here is derived from an EMBL/GenBank/DDBJ whole genome shotgun (WGS) entry which is preliminary data.</text>
</comment>
<dbReference type="Pfam" id="PF17919">
    <property type="entry name" value="RT_RNaseH_2"/>
    <property type="match status" value="1"/>
</dbReference>
<dbReference type="InterPro" id="IPR041577">
    <property type="entry name" value="RT_RNaseH_2"/>
</dbReference>
<dbReference type="SUPFAM" id="SSF56672">
    <property type="entry name" value="DNA/RNA polymerases"/>
    <property type="match status" value="1"/>
</dbReference>
<proteinExistence type="predicted"/>
<organism evidence="3">
    <name type="scientific">Sesamum latifolium</name>
    <dbReference type="NCBI Taxonomy" id="2727402"/>
    <lineage>
        <taxon>Eukaryota</taxon>
        <taxon>Viridiplantae</taxon>
        <taxon>Streptophyta</taxon>
        <taxon>Embryophyta</taxon>
        <taxon>Tracheophyta</taxon>
        <taxon>Spermatophyta</taxon>
        <taxon>Magnoliopsida</taxon>
        <taxon>eudicotyledons</taxon>
        <taxon>Gunneridae</taxon>
        <taxon>Pentapetalae</taxon>
        <taxon>asterids</taxon>
        <taxon>lamiids</taxon>
        <taxon>Lamiales</taxon>
        <taxon>Pedaliaceae</taxon>
        <taxon>Sesamum</taxon>
    </lineage>
</organism>
<dbReference type="PROSITE" id="PS50878">
    <property type="entry name" value="RT_POL"/>
    <property type="match status" value="1"/>
</dbReference>
<sequence length="635" mass="71932">MLKRNMDVFAWTPQDLEGINPEGILHHLNIDPRVKPVKQKKRHFCPEKDKIIQAEIDKLMAAGHVEKIQFPEWLSNVVLVPKPGGKWRMCIDFRDLNKACPKDFYPLPKIDQLVDSTFGCELLSMMDASQGYHQIMLAPEDRKRVSFITSTGTFCYTAMPFGLKNTGATYQHLVDKIFRYEIGRNMKVYVDDMLVKSKKAQDHVKDLEEMFSILRKYKLKLNPGKCAFRVRGGRFLGFMVTQRGIEANPSKNKAILDMNASSNINEQTFEELKDYLAKLPLLVKPCPGDTLYLYLSTTPQAVSSVLVREEEGKQMPIYYVSKVLNGAKGSKHWESPTPGRLIKWAVELSEYNISYLPRTTIKAQALADFVSEVGGAPLEETPRDEKWLLHVDGSSTIQSSGAGIVITSPHGEDLEFAIKFGFKASNNEAEYEALVAGMKMAHEAGARHLLAYSDSQLVVKQVEGIYEAKEKSMVQYLQQIAELRTSFESFQVIQIPREENTKADCLSRLASALEDCRIRHITIQYLPNPRAALAIQAITSPTDWRTPIIEWIKKGNLPDNRWDASRLKTCAVRFLLQGGILYKKSYTHPLLRCVSEPEGVHLLREIHSGCCGSHIGIWMLANKALRAGYFWPTMK</sequence>
<dbReference type="InterPro" id="IPR002156">
    <property type="entry name" value="RNaseH_domain"/>
</dbReference>
<evidence type="ECO:0000259" key="1">
    <source>
        <dbReference type="PROSITE" id="PS50878"/>
    </source>
</evidence>
<dbReference type="Pfam" id="PF13456">
    <property type="entry name" value="RVT_3"/>
    <property type="match status" value="1"/>
</dbReference>
<reference evidence="3" key="1">
    <citation type="submission" date="2020-06" db="EMBL/GenBank/DDBJ databases">
        <authorList>
            <person name="Li T."/>
            <person name="Hu X."/>
            <person name="Zhang T."/>
            <person name="Song X."/>
            <person name="Zhang H."/>
            <person name="Dai N."/>
            <person name="Sheng W."/>
            <person name="Hou X."/>
            <person name="Wei L."/>
        </authorList>
    </citation>
    <scope>NUCLEOTIDE SEQUENCE</scope>
    <source>
        <strain evidence="3">KEN1</strain>
        <tissue evidence="3">Leaf</tissue>
    </source>
</reference>
<dbReference type="InterPro" id="IPR043502">
    <property type="entry name" value="DNA/RNA_pol_sf"/>
</dbReference>
<dbReference type="CDD" id="cd01647">
    <property type="entry name" value="RT_LTR"/>
    <property type="match status" value="1"/>
</dbReference>
<feature type="domain" description="Reverse transcriptase" evidence="1">
    <location>
        <begin position="61"/>
        <end position="240"/>
    </location>
</feature>
<dbReference type="AlphaFoldDB" id="A0AAW2XNK0"/>
<dbReference type="InterPro" id="IPR000477">
    <property type="entry name" value="RT_dom"/>
</dbReference>
<accession>A0AAW2XNK0</accession>
<name>A0AAW2XNK0_9LAMI</name>
<dbReference type="InterPro" id="IPR012337">
    <property type="entry name" value="RNaseH-like_sf"/>
</dbReference>
<dbReference type="PANTHER" id="PTHR48475:SF2">
    <property type="entry name" value="RIBONUCLEASE H"/>
    <property type="match status" value="1"/>
</dbReference>
<evidence type="ECO:0000313" key="3">
    <source>
        <dbReference type="EMBL" id="KAL0455734.1"/>
    </source>
</evidence>
<dbReference type="InterPro" id="IPR043128">
    <property type="entry name" value="Rev_trsase/Diguanyl_cyclase"/>
</dbReference>
<dbReference type="Gene3D" id="3.30.70.270">
    <property type="match status" value="1"/>
</dbReference>
<dbReference type="CDD" id="cd09279">
    <property type="entry name" value="RNase_HI_like"/>
    <property type="match status" value="1"/>
</dbReference>
<evidence type="ECO:0000259" key="2">
    <source>
        <dbReference type="PROSITE" id="PS50879"/>
    </source>
</evidence>
<dbReference type="Gene3D" id="1.10.340.70">
    <property type="match status" value="1"/>
</dbReference>
<dbReference type="Gene3D" id="3.10.10.10">
    <property type="entry name" value="HIV Type 1 Reverse Transcriptase, subunit A, domain 1"/>
    <property type="match status" value="1"/>
</dbReference>
<dbReference type="InterPro" id="IPR036397">
    <property type="entry name" value="RNaseH_sf"/>
</dbReference>
<protein>
    <submittedName>
        <fullName evidence="3">Transposon Ty3-G Gag-Pol polyprotein</fullName>
    </submittedName>
</protein>
<dbReference type="PROSITE" id="PS50879">
    <property type="entry name" value="RNASE_H_1"/>
    <property type="match status" value="1"/>
</dbReference>
<dbReference type="GO" id="GO:0004523">
    <property type="term" value="F:RNA-DNA hybrid ribonuclease activity"/>
    <property type="evidence" value="ECO:0007669"/>
    <property type="project" value="InterPro"/>
</dbReference>
<dbReference type="Pfam" id="PF00078">
    <property type="entry name" value="RVT_1"/>
    <property type="match status" value="1"/>
</dbReference>
<gene>
    <name evidence="3" type="ORF">Slati_0912600</name>
</gene>
<dbReference type="PANTHER" id="PTHR48475">
    <property type="entry name" value="RIBONUCLEASE H"/>
    <property type="match status" value="1"/>
</dbReference>
<dbReference type="GO" id="GO:0003676">
    <property type="term" value="F:nucleic acid binding"/>
    <property type="evidence" value="ECO:0007669"/>
    <property type="project" value="InterPro"/>
</dbReference>
<reference evidence="3" key="2">
    <citation type="journal article" date="2024" name="Plant">
        <title>Genomic evolution and insights into agronomic trait innovations of Sesamum species.</title>
        <authorList>
            <person name="Miao H."/>
            <person name="Wang L."/>
            <person name="Qu L."/>
            <person name="Liu H."/>
            <person name="Sun Y."/>
            <person name="Le M."/>
            <person name="Wang Q."/>
            <person name="Wei S."/>
            <person name="Zheng Y."/>
            <person name="Lin W."/>
            <person name="Duan Y."/>
            <person name="Cao H."/>
            <person name="Xiong S."/>
            <person name="Wang X."/>
            <person name="Wei L."/>
            <person name="Li C."/>
            <person name="Ma Q."/>
            <person name="Ju M."/>
            <person name="Zhao R."/>
            <person name="Li G."/>
            <person name="Mu C."/>
            <person name="Tian Q."/>
            <person name="Mei H."/>
            <person name="Zhang T."/>
            <person name="Gao T."/>
            <person name="Zhang H."/>
        </authorList>
    </citation>
    <scope>NUCLEOTIDE SEQUENCE</scope>
    <source>
        <strain evidence="3">KEN1</strain>
    </source>
</reference>
<dbReference type="SUPFAM" id="SSF53098">
    <property type="entry name" value="Ribonuclease H-like"/>
    <property type="match status" value="1"/>
</dbReference>
<feature type="domain" description="RNase H type-1" evidence="2">
    <location>
        <begin position="383"/>
        <end position="512"/>
    </location>
</feature>
<dbReference type="Gene3D" id="3.30.420.10">
    <property type="entry name" value="Ribonuclease H-like superfamily/Ribonuclease H"/>
    <property type="match status" value="1"/>
</dbReference>